<dbReference type="InterPro" id="IPR011048">
    <property type="entry name" value="Haem_d1_sf"/>
</dbReference>
<keyword evidence="4" id="KW-1185">Reference proteome</keyword>
<comment type="similarity">
    <text evidence="1">Belongs to the cycloisomerase 2 family.</text>
</comment>
<dbReference type="RefSeq" id="WP_141338017.1">
    <property type="nucleotide sequence ID" value="NZ_JBHMAX010000024.1"/>
</dbReference>
<dbReference type="PANTHER" id="PTHR30344:SF1">
    <property type="entry name" value="6-PHOSPHOGLUCONOLACTONASE"/>
    <property type="match status" value="1"/>
</dbReference>
<protein>
    <submittedName>
        <fullName evidence="3">Lactonase family protein</fullName>
    </submittedName>
</protein>
<evidence type="ECO:0000256" key="1">
    <source>
        <dbReference type="ARBA" id="ARBA00005564"/>
    </source>
</evidence>
<feature type="region of interest" description="Disordered" evidence="2">
    <location>
        <begin position="1"/>
        <end position="24"/>
    </location>
</feature>
<dbReference type="Gene3D" id="2.130.10.10">
    <property type="entry name" value="YVTN repeat-like/Quinoprotein amine dehydrogenase"/>
    <property type="match status" value="1"/>
</dbReference>
<proteinExistence type="inferred from homology"/>
<gene>
    <name evidence="3" type="ORF">ACFFN0_13465</name>
</gene>
<accession>A0ABV5V5I6</accession>
<reference evidence="3 4" key="1">
    <citation type="submission" date="2024-09" db="EMBL/GenBank/DDBJ databases">
        <authorList>
            <person name="Sun Q."/>
            <person name="Mori K."/>
        </authorList>
    </citation>
    <scope>NUCLEOTIDE SEQUENCE [LARGE SCALE GENOMIC DNA]</scope>
    <source>
        <strain evidence="3 4">JCM 12763</strain>
    </source>
</reference>
<dbReference type="InterPro" id="IPR015943">
    <property type="entry name" value="WD40/YVTN_repeat-like_dom_sf"/>
</dbReference>
<comment type="caution">
    <text evidence="3">The sequence shown here is derived from an EMBL/GenBank/DDBJ whole genome shotgun (WGS) entry which is preliminary data.</text>
</comment>
<organism evidence="3 4">
    <name type="scientific">Ornithinimicrobium kibberense</name>
    <dbReference type="NCBI Taxonomy" id="282060"/>
    <lineage>
        <taxon>Bacteria</taxon>
        <taxon>Bacillati</taxon>
        <taxon>Actinomycetota</taxon>
        <taxon>Actinomycetes</taxon>
        <taxon>Micrococcales</taxon>
        <taxon>Ornithinimicrobiaceae</taxon>
        <taxon>Ornithinimicrobium</taxon>
    </lineage>
</organism>
<sequence length="343" mass="35828">MTLHLGGYTQDQPQDRSGWGRVDYDPTTGFGDAVALPGPPAPSWLVRLPGTEEGYAVSEADGGAVVRVHPEEGVVSSADSGGMGPAHLALSPDGRWLVASNYVSGSVGLVAAGAELELVDQLQLEGDGPHERQDSSHAHQAVFLGEDRLLVCDLGADRVAELRVEDGALRQVGQVVLPAGSGPRHLALAPGRDDLLWVVGELDQTVHVVRREDGGAADGTGAAGGVGWRVVQTVTTAPEGPGPGETTTGGVVVSPDGRHVYVSTRGTDTVSVYAVDDEGLLELRQQVVTGHWPRFIGWVPGHEGDLLLVAAEREGSVDVWSTDEGLLERTGHSLAWAAPTWVG</sequence>
<dbReference type="Pfam" id="PF10282">
    <property type="entry name" value="Lactonase"/>
    <property type="match status" value="1"/>
</dbReference>
<dbReference type="InterPro" id="IPR050282">
    <property type="entry name" value="Cycloisomerase_2"/>
</dbReference>
<dbReference type="PANTHER" id="PTHR30344">
    <property type="entry name" value="6-PHOSPHOGLUCONOLACTONASE-RELATED"/>
    <property type="match status" value="1"/>
</dbReference>
<name>A0ABV5V5I6_9MICO</name>
<dbReference type="SUPFAM" id="SSF51004">
    <property type="entry name" value="C-terminal (heme d1) domain of cytochrome cd1-nitrite reductase"/>
    <property type="match status" value="1"/>
</dbReference>
<evidence type="ECO:0000256" key="2">
    <source>
        <dbReference type="SAM" id="MobiDB-lite"/>
    </source>
</evidence>
<dbReference type="Proteomes" id="UP001589613">
    <property type="component" value="Unassembled WGS sequence"/>
</dbReference>
<evidence type="ECO:0000313" key="3">
    <source>
        <dbReference type="EMBL" id="MFB9733052.1"/>
    </source>
</evidence>
<evidence type="ECO:0000313" key="4">
    <source>
        <dbReference type="Proteomes" id="UP001589613"/>
    </source>
</evidence>
<dbReference type="InterPro" id="IPR019405">
    <property type="entry name" value="Lactonase_7-beta_prop"/>
</dbReference>
<dbReference type="EMBL" id="JBHMAX010000024">
    <property type="protein sequence ID" value="MFB9733052.1"/>
    <property type="molecule type" value="Genomic_DNA"/>
</dbReference>